<feature type="domain" description="SRP54-type proteins GTP-binding" evidence="14">
    <location>
        <begin position="269"/>
        <end position="282"/>
    </location>
</feature>
<dbReference type="GO" id="GO:0003924">
    <property type="term" value="F:GTPase activity"/>
    <property type="evidence" value="ECO:0007669"/>
    <property type="project" value="UniProtKB-UniRule"/>
</dbReference>
<dbReference type="InterPro" id="IPR006325">
    <property type="entry name" value="SRP54_euk"/>
</dbReference>
<dbReference type="Gene3D" id="1.20.120.140">
    <property type="entry name" value="Signal recognition particle SRP54, nucleotide-binding domain"/>
    <property type="match status" value="1"/>
</dbReference>
<sequence length="487" mass="53857">MVLSQLGSSLVTALRKMTSSTVVDEEVINTLLKEIETSLLGEDVNPIFIRQMVNNIKKKINSEDIPDGIDKRKLIKDSVFEELINLVDPKTEAFKPKKGKTCVLMMVGLQGAGKTTTITKLALYYKNRGYKPAVVGADTFRAGAYEQLQMNAKRAGVPFFGIKEESDPVKVASEGVRTFRKEKNDIILVDTSGRHKQDKELFKEMQSVRDAIKPDSIIFVMDGAIGQAAFGQAKAFKDAVEVGSVIITKLDGHSNGGGALSAVAATKSPIIFIGTGEKVNEIEEFDAESFVRKLLGMGDLKGIAKLAKDFAENAEYKTMVKHLQEGTLTVRDWKEQLSNLQKMGQLGNIMQMIGLNHPMFQGGNIEKKFKVFMVILDSMTDRELDGSAKTMLNDESRIRRLARGSGRDIREVNELFEQIKLFQQCIDRLPKAMRAQLGNCNAQPNEAAMMQQMQRMLPKGVNQAQLQQLMKQMNAAGLGGTGKKGKK</sequence>
<dbReference type="Pfam" id="PF00448">
    <property type="entry name" value="SRP54"/>
    <property type="match status" value="1"/>
</dbReference>
<dbReference type="Gene3D" id="3.40.50.300">
    <property type="entry name" value="P-loop containing nucleotide triphosphate hydrolases"/>
    <property type="match status" value="1"/>
</dbReference>
<dbReference type="FunFam" id="1.20.120.140:FF:000023">
    <property type="entry name" value="Signal recognition particle 54 kDa protein putative"/>
    <property type="match status" value="1"/>
</dbReference>
<dbReference type="Proteomes" id="UP000078387">
    <property type="component" value="Unassembled WGS sequence"/>
</dbReference>
<dbReference type="VEuPathDB" id="AmoebaDB:KM1_291640"/>
<dbReference type="VEuPathDB" id="AmoebaDB:EHI_004750"/>
<keyword evidence="9 13" id="KW-0342">GTP-binding</keyword>
<evidence type="ECO:0000256" key="4">
    <source>
        <dbReference type="ARBA" id="ARBA00022490"/>
    </source>
</evidence>
<dbReference type="SMR" id="A0A5K1VQT7"/>
<keyword evidence="11 13" id="KW-0687">Ribonucleoprotein</keyword>
<dbReference type="FunFam" id="3.40.50.300:FF:004721">
    <property type="entry name" value="Signal recognition particle 54 kDa protein putative"/>
    <property type="match status" value="1"/>
</dbReference>
<dbReference type="PANTHER" id="PTHR11564">
    <property type="entry name" value="SIGNAL RECOGNITION PARTICLE 54K PROTEIN SRP54"/>
    <property type="match status" value="1"/>
</dbReference>
<dbReference type="SMART" id="SM00963">
    <property type="entry name" value="SRP54_N"/>
    <property type="match status" value="1"/>
</dbReference>
<dbReference type="InterPro" id="IPR042101">
    <property type="entry name" value="SRP54_N_sf"/>
</dbReference>
<dbReference type="EMBL" id="BDEQ01000001">
    <property type="protein sequence ID" value="GAT94544.1"/>
    <property type="molecule type" value="Genomic_DNA"/>
</dbReference>
<organism evidence="15 16">
    <name type="scientific">Entamoeba histolytica</name>
    <dbReference type="NCBI Taxonomy" id="5759"/>
    <lineage>
        <taxon>Eukaryota</taxon>
        <taxon>Amoebozoa</taxon>
        <taxon>Evosea</taxon>
        <taxon>Archamoebae</taxon>
        <taxon>Mastigamoebida</taxon>
        <taxon>Entamoebidae</taxon>
        <taxon>Entamoeba</taxon>
    </lineage>
</organism>
<dbReference type="SUPFAM" id="SSF47364">
    <property type="entry name" value="Domain of the SRP/SRP receptor G-proteins"/>
    <property type="match status" value="1"/>
</dbReference>
<keyword evidence="7" id="KW-0256">Endoplasmic reticulum</keyword>
<dbReference type="Pfam" id="PF02978">
    <property type="entry name" value="SRP_SPB"/>
    <property type="match status" value="1"/>
</dbReference>
<keyword evidence="4 13" id="KW-0963">Cytoplasm</keyword>
<dbReference type="GO" id="GO:0005786">
    <property type="term" value="C:signal recognition particle, endoplasmic reticulum targeting"/>
    <property type="evidence" value="ECO:0007669"/>
    <property type="project" value="UniProtKB-UniRule"/>
</dbReference>
<comment type="domain">
    <text evidence="13">The M domain binds the 7SL RNA in presence of SRP19 and binds the signal sequence of presecretory proteins.</text>
</comment>
<keyword evidence="10 13" id="KW-0733">Signal recognition particle</keyword>
<dbReference type="GO" id="GO:0030942">
    <property type="term" value="F:endoplasmic reticulum signal peptide binding"/>
    <property type="evidence" value="ECO:0007669"/>
    <property type="project" value="TreeGrafter"/>
</dbReference>
<dbReference type="InterPro" id="IPR000897">
    <property type="entry name" value="SRP54_GTPase_dom"/>
</dbReference>
<dbReference type="VEuPathDB" id="AmoebaDB:EHI8A_228890"/>
<comment type="subcellular location">
    <subcellularLocation>
        <location evidence="2 13">Cytoplasm</location>
    </subcellularLocation>
    <subcellularLocation>
        <location evidence="1">Endoplasmic reticulum</location>
    </subcellularLocation>
</comment>
<evidence type="ECO:0000256" key="6">
    <source>
        <dbReference type="ARBA" id="ARBA00022801"/>
    </source>
</evidence>
<dbReference type="SUPFAM" id="SSF52540">
    <property type="entry name" value="P-loop containing nucleoside triphosphate hydrolases"/>
    <property type="match status" value="1"/>
</dbReference>
<protein>
    <recommendedName>
        <fullName evidence="13">Signal recognition particle 54 kDa protein</fullName>
    </recommendedName>
</protein>
<dbReference type="SMART" id="SM00962">
    <property type="entry name" value="SRP54"/>
    <property type="match status" value="1"/>
</dbReference>
<evidence type="ECO:0000256" key="7">
    <source>
        <dbReference type="ARBA" id="ARBA00022824"/>
    </source>
</evidence>
<dbReference type="GO" id="GO:0005829">
    <property type="term" value="C:cytosol"/>
    <property type="evidence" value="ECO:0007669"/>
    <property type="project" value="TreeGrafter"/>
</dbReference>
<dbReference type="OMA" id="GMTGQDA"/>
<dbReference type="AlphaFoldDB" id="A0A5K1VQT7"/>
<dbReference type="VEuPathDB" id="AmoebaDB:EHI7A_194930"/>
<evidence type="ECO:0000256" key="11">
    <source>
        <dbReference type="ARBA" id="ARBA00023274"/>
    </source>
</evidence>
<dbReference type="VEuPathDB" id="AmoebaDB:EHI5A_201350"/>
<dbReference type="InterPro" id="IPR027417">
    <property type="entry name" value="P-loop_NTPase"/>
</dbReference>
<keyword evidence="5 13" id="KW-0547">Nucleotide-binding</keyword>
<evidence type="ECO:0000313" key="15">
    <source>
        <dbReference type="EMBL" id="GAT94544.1"/>
    </source>
</evidence>
<dbReference type="InterPro" id="IPR013822">
    <property type="entry name" value="Signal_recog_particl_SRP54_hlx"/>
</dbReference>
<dbReference type="PROSITE" id="PS00300">
    <property type="entry name" value="SRP54"/>
    <property type="match status" value="1"/>
</dbReference>
<dbReference type="GO" id="GO:0006616">
    <property type="term" value="P:SRP-dependent cotranslational protein targeting to membrane, translocation"/>
    <property type="evidence" value="ECO:0007669"/>
    <property type="project" value="TreeGrafter"/>
</dbReference>
<evidence type="ECO:0000256" key="8">
    <source>
        <dbReference type="ARBA" id="ARBA00022884"/>
    </source>
</evidence>
<evidence type="ECO:0000256" key="12">
    <source>
        <dbReference type="ARBA" id="ARBA00048157"/>
    </source>
</evidence>
<evidence type="ECO:0000256" key="5">
    <source>
        <dbReference type="ARBA" id="ARBA00022741"/>
    </source>
</evidence>
<evidence type="ECO:0000256" key="10">
    <source>
        <dbReference type="ARBA" id="ARBA00023135"/>
    </source>
</evidence>
<dbReference type="Pfam" id="PF02881">
    <property type="entry name" value="SRP54_N"/>
    <property type="match status" value="1"/>
</dbReference>
<evidence type="ECO:0000259" key="14">
    <source>
        <dbReference type="PROSITE" id="PS00300"/>
    </source>
</evidence>
<dbReference type="InterPro" id="IPR036891">
    <property type="entry name" value="Signal_recog_part_SRP54_M_sf"/>
</dbReference>
<comment type="similarity">
    <text evidence="3 13">Belongs to the GTP-binding SRP family. SRP54 subfamily.</text>
</comment>
<reference evidence="15 16" key="1">
    <citation type="submission" date="2016-05" db="EMBL/GenBank/DDBJ databases">
        <title>First whole genome sequencing of Entamoeba histolytica HM1:IMSS-clone-6.</title>
        <authorList>
            <person name="Mukherjee Avik.K."/>
            <person name="Izumyama S."/>
            <person name="Nakada-Tsukui K."/>
            <person name="Nozaki T."/>
        </authorList>
    </citation>
    <scope>NUCLEOTIDE SEQUENCE [LARGE SCALE GENOMIC DNA]</scope>
    <source>
        <strain evidence="15 16">HM1:IMSS clone 6</strain>
    </source>
</reference>
<keyword evidence="6" id="KW-0378">Hydrolase</keyword>
<accession>A0A5K1VQT7</accession>
<dbReference type="SUPFAM" id="SSF47446">
    <property type="entry name" value="Signal peptide-binding domain"/>
    <property type="match status" value="1"/>
</dbReference>
<dbReference type="CDD" id="cd17875">
    <property type="entry name" value="SRP54_G"/>
    <property type="match status" value="1"/>
</dbReference>
<dbReference type="GO" id="GO:0005783">
    <property type="term" value="C:endoplasmic reticulum"/>
    <property type="evidence" value="ECO:0007669"/>
    <property type="project" value="UniProtKB-SubCell"/>
</dbReference>
<keyword evidence="8 13" id="KW-0694">RNA-binding</keyword>
<comment type="caution">
    <text evidence="15">The sequence shown here is derived from an EMBL/GenBank/DDBJ whole genome shotgun (WGS) entry which is preliminary data.</text>
</comment>
<name>A0A5K1VQT7_ENTHI</name>
<evidence type="ECO:0000256" key="2">
    <source>
        <dbReference type="ARBA" id="ARBA00004496"/>
    </source>
</evidence>
<dbReference type="InterPro" id="IPR004125">
    <property type="entry name" value="Signal_recog_particle_SRP54_M"/>
</dbReference>
<dbReference type="PANTHER" id="PTHR11564:SF5">
    <property type="entry name" value="SIGNAL RECOGNITION PARTICLE SUBUNIT SRP54"/>
    <property type="match status" value="1"/>
</dbReference>
<dbReference type="GO" id="GO:0008312">
    <property type="term" value="F:7S RNA binding"/>
    <property type="evidence" value="ECO:0007669"/>
    <property type="project" value="UniProtKB-UniRule"/>
</dbReference>
<dbReference type="HAMAP" id="MF_00306">
    <property type="entry name" value="SRP54"/>
    <property type="match status" value="1"/>
</dbReference>
<gene>
    <name evidence="15" type="ORF">CL6EHI_004750</name>
</gene>
<dbReference type="GO" id="GO:0005525">
    <property type="term" value="F:GTP binding"/>
    <property type="evidence" value="ECO:0007669"/>
    <property type="project" value="UniProtKB-UniRule"/>
</dbReference>
<evidence type="ECO:0000256" key="3">
    <source>
        <dbReference type="ARBA" id="ARBA00005450"/>
    </source>
</evidence>
<proteinExistence type="inferred from homology"/>
<evidence type="ECO:0000313" key="16">
    <source>
        <dbReference type="Proteomes" id="UP000078387"/>
    </source>
</evidence>
<dbReference type="InterPro" id="IPR022941">
    <property type="entry name" value="SRP54"/>
</dbReference>
<evidence type="ECO:0000256" key="9">
    <source>
        <dbReference type="ARBA" id="ARBA00023134"/>
    </source>
</evidence>
<comment type="function">
    <text evidence="13">Component of the signal recognition particle (SRP) complex, a ribonucleoprotein complex that mediates the cotranslational targeting of secretory and membrane proteins to the endoplasmic reticulum (ER).</text>
</comment>
<evidence type="ECO:0000256" key="1">
    <source>
        <dbReference type="ARBA" id="ARBA00004240"/>
    </source>
</evidence>
<evidence type="ECO:0000256" key="13">
    <source>
        <dbReference type="RuleBase" id="RU364034"/>
    </source>
</evidence>
<comment type="catalytic activity">
    <reaction evidence="12">
        <text>GTP + H2O = GDP + phosphate + H(+)</text>
        <dbReference type="Rhea" id="RHEA:19669"/>
        <dbReference type="ChEBI" id="CHEBI:15377"/>
        <dbReference type="ChEBI" id="CHEBI:15378"/>
        <dbReference type="ChEBI" id="CHEBI:37565"/>
        <dbReference type="ChEBI" id="CHEBI:43474"/>
        <dbReference type="ChEBI" id="CHEBI:58189"/>
        <dbReference type="EC" id="3.6.5.4"/>
    </reaction>
    <physiologicalReaction direction="left-to-right" evidence="12">
        <dbReference type="Rhea" id="RHEA:19670"/>
    </physiologicalReaction>
</comment>
<dbReference type="InterPro" id="IPR036225">
    <property type="entry name" value="SRP/SRP_N"/>
</dbReference>
<dbReference type="Gene3D" id="1.10.260.30">
    <property type="entry name" value="Signal recognition particle, SRP54 subunit, M-domain"/>
    <property type="match status" value="1"/>
</dbReference>
<comment type="domain">
    <text evidence="13">The NG domain, also named G domain, is a special guanosine triphosphatase (GTPase) domain, which binds GTP and forms a guanosine 5'-triphosphate (GTP)-dependent complex with a homologous NG domain in the SRP receptor subunit SRPRA. The two NG domains undergo cooperative rearrangements upon their assembly, which culminate in the reciprocal activation of the GTPase activity of one another. SRP receptor compaction upon binding with cargo-loaded SRP and GTPase rearrangement drive SRP-mediated cotranslational protein translocation into the ER.</text>
</comment>
<dbReference type="NCBIfam" id="TIGR01425">
    <property type="entry name" value="SRP54_euk"/>
    <property type="match status" value="1"/>
</dbReference>